<sequence length="244" mass="29292">MQIWVGKDSVAGMQLGYTETVMRRFQQKKKGNWQSFWEDPEPSFQRKCREGKTLIDIRIYNPYTQLQRKKHYGDNQIIIIHFHSWRRRPQFTGKKKQMRVGQEKRGDHQRYEVNNSIETQILVIPEHKCNISLVRVRLPCTRVSPLYTCISLIRMRLPYKQWEDDQDYGATEFKSEECMEWLDDKPKGFSVYVPFGSVASFRDKQMEEIACFSRECSSYLLWVVRASEETKVPKDFEKKQRKVW</sequence>
<dbReference type="SUPFAM" id="SSF53756">
    <property type="entry name" value="UDP-Glycosyltransferase/glycogen phosphorylase"/>
    <property type="match status" value="1"/>
</dbReference>
<dbReference type="GO" id="GO:0080044">
    <property type="term" value="F:quercetin 7-O-glucosyltransferase activity"/>
    <property type="evidence" value="ECO:0007669"/>
    <property type="project" value="TreeGrafter"/>
</dbReference>
<dbReference type="GO" id="GO:0080043">
    <property type="term" value="F:quercetin 3-O-glucosyltransferase activity"/>
    <property type="evidence" value="ECO:0007669"/>
    <property type="project" value="TreeGrafter"/>
</dbReference>
<dbReference type="PANTHER" id="PTHR11926:SF1545">
    <property type="entry name" value="GLYCOSYLTRANSFERASE"/>
    <property type="match status" value="1"/>
</dbReference>
<evidence type="ECO:0000256" key="1">
    <source>
        <dbReference type="ARBA" id="ARBA00009995"/>
    </source>
</evidence>
<gene>
    <name evidence="2" type="ORF">V8G54_031546</name>
</gene>
<comment type="similarity">
    <text evidence="1">Belongs to the UDP-glycosyltransferase family.</text>
</comment>
<dbReference type="AlphaFoldDB" id="A0AAQ3RH03"/>
<reference evidence="2 3" key="1">
    <citation type="journal article" date="2023" name="Life. Sci Alliance">
        <title>Evolutionary insights into 3D genome organization and epigenetic landscape of Vigna mungo.</title>
        <authorList>
            <person name="Junaid A."/>
            <person name="Singh B."/>
            <person name="Bhatia S."/>
        </authorList>
    </citation>
    <scope>NUCLEOTIDE SEQUENCE [LARGE SCALE GENOMIC DNA]</scope>
    <source>
        <strain evidence="2">Urdbean</strain>
    </source>
</reference>
<evidence type="ECO:0000313" key="3">
    <source>
        <dbReference type="Proteomes" id="UP001374535"/>
    </source>
</evidence>
<accession>A0AAQ3RH03</accession>
<dbReference type="Proteomes" id="UP001374535">
    <property type="component" value="Chromosome 10"/>
</dbReference>
<keyword evidence="3" id="KW-1185">Reference proteome</keyword>
<organism evidence="2 3">
    <name type="scientific">Vigna mungo</name>
    <name type="common">Black gram</name>
    <name type="synonym">Phaseolus mungo</name>
    <dbReference type="NCBI Taxonomy" id="3915"/>
    <lineage>
        <taxon>Eukaryota</taxon>
        <taxon>Viridiplantae</taxon>
        <taxon>Streptophyta</taxon>
        <taxon>Embryophyta</taxon>
        <taxon>Tracheophyta</taxon>
        <taxon>Spermatophyta</taxon>
        <taxon>Magnoliopsida</taxon>
        <taxon>eudicotyledons</taxon>
        <taxon>Gunneridae</taxon>
        <taxon>Pentapetalae</taxon>
        <taxon>rosids</taxon>
        <taxon>fabids</taxon>
        <taxon>Fabales</taxon>
        <taxon>Fabaceae</taxon>
        <taxon>Papilionoideae</taxon>
        <taxon>50 kb inversion clade</taxon>
        <taxon>NPAAA clade</taxon>
        <taxon>indigoferoid/millettioid clade</taxon>
        <taxon>Phaseoleae</taxon>
        <taxon>Vigna</taxon>
    </lineage>
</organism>
<evidence type="ECO:0000313" key="2">
    <source>
        <dbReference type="EMBL" id="WVY92458.1"/>
    </source>
</evidence>
<name>A0AAQ3RH03_VIGMU</name>
<protein>
    <submittedName>
        <fullName evidence="2">Uncharacterized protein</fullName>
    </submittedName>
</protein>
<dbReference type="Gene3D" id="3.40.50.2000">
    <property type="entry name" value="Glycogen Phosphorylase B"/>
    <property type="match status" value="2"/>
</dbReference>
<dbReference type="EMBL" id="CP144691">
    <property type="protein sequence ID" value="WVY92458.1"/>
    <property type="molecule type" value="Genomic_DNA"/>
</dbReference>
<dbReference type="PANTHER" id="PTHR11926">
    <property type="entry name" value="GLUCOSYL/GLUCURONOSYL TRANSFERASES"/>
    <property type="match status" value="1"/>
</dbReference>
<proteinExistence type="inferred from homology"/>